<evidence type="ECO:0000313" key="1">
    <source>
        <dbReference type="EMBL" id="KAK2024614.1"/>
    </source>
</evidence>
<gene>
    <name evidence="1" type="ORF">LX32DRAFT_93721</name>
</gene>
<sequence length="184" mass="21114">MKEKKRRRKSTYGCVMPAANRCNNQGVSNLTNLVIEAEMVVPGASRHGYEVVHELLRQPLHHFHAEEHILLRNTNLLVERVNPISLVRCNLIASPMILKPRRCRQLKPTWCMQSDFGVHLPSAVMMTSIGSGLQPCHTVSNVTLMVSRSPESYRICRCQRKHNPRRCPLFIRTGSGFCRLYKLR</sequence>
<dbReference type="Proteomes" id="UP001232148">
    <property type="component" value="Unassembled WGS sequence"/>
</dbReference>
<name>A0AAD9LXC8_9PEZI</name>
<reference evidence="1" key="1">
    <citation type="submission" date="2021-06" db="EMBL/GenBank/DDBJ databases">
        <title>Comparative genomics, transcriptomics and evolutionary studies reveal genomic signatures of adaptation to plant cell wall in hemibiotrophic fungi.</title>
        <authorList>
            <consortium name="DOE Joint Genome Institute"/>
            <person name="Baroncelli R."/>
            <person name="Diaz J.F."/>
            <person name="Benocci T."/>
            <person name="Peng M."/>
            <person name="Battaglia E."/>
            <person name="Haridas S."/>
            <person name="Andreopoulos W."/>
            <person name="Labutti K."/>
            <person name="Pangilinan J."/>
            <person name="Floch G.L."/>
            <person name="Makela M.R."/>
            <person name="Henrissat B."/>
            <person name="Grigoriev I.V."/>
            <person name="Crouch J.A."/>
            <person name="De Vries R.P."/>
            <person name="Sukno S.A."/>
            <person name="Thon M.R."/>
        </authorList>
    </citation>
    <scope>NUCLEOTIDE SEQUENCE</scope>
    <source>
        <strain evidence="1">MAFF235873</strain>
    </source>
</reference>
<evidence type="ECO:0000313" key="2">
    <source>
        <dbReference type="Proteomes" id="UP001232148"/>
    </source>
</evidence>
<proteinExistence type="predicted"/>
<comment type="caution">
    <text evidence="1">The sequence shown here is derived from an EMBL/GenBank/DDBJ whole genome shotgun (WGS) entry which is preliminary data.</text>
</comment>
<dbReference type="EMBL" id="MU842959">
    <property type="protein sequence ID" value="KAK2024614.1"/>
    <property type="molecule type" value="Genomic_DNA"/>
</dbReference>
<organism evidence="1 2">
    <name type="scientific">Colletotrichum zoysiae</name>
    <dbReference type="NCBI Taxonomy" id="1216348"/>
    <lineage>
        <taxon>Eukaryota</taxon>
        <taxon>Fungi</taxon>
        <taxon>Dikarya</taxon>
        <taxon>Ascomycota</taxon>
        <taxon>Pezizomycotina</taxon>
        <taxon>Sordariomycetes</taxon>
        <taxon>Hypocreomycetidae</taxon>
        <taxon>Glomerellales</taxon>
        <taxon>Glomerellaceae</taxon>
        <taxon>Colletotrichum</taxon>
        <taxon>Colletotrichum graminicola species complex</taxon>
    </lineage>
</organism>
<keyword evidence="2" id="KW-1185">Reference proteome</keyword>
<accession>A0AAD9LXC8</accession>
<dbReference type="AlphaFoldDB" id="A0AAD9LXC8"/>
<protein>
    <submittedName>
        <fullName evidence="1">Uncharacterized protein</fullName>
    </submittedName>
</protein>